<keyword evidence="2 5" id="KW-0812">Transmembrane</keyword>
<evidence type="ECO:0000313" key="7">
    <source>
        <dbReference type="EMBL" id="MFB9831484.1"/>
    </source>
</evidence>
<feature type="domain" description="Major facilitator superfamily (MFS) profile" evidence="6">
    <location>
        <begin position="27"/>
        <end position="465"/>
    </location>
</feature>
<gene>
    <name evidence="7" type="ORF">ACFFNX_04695</name>
</gene>
<feature type="transmembrane region" description="Helical" evidence="5">
    <location>
        <begin position="118"/>
        <end position="140"/>
    </location>
</feature>
<evidence type="ECO:0000259" key="6">
    <source>
        <dbReference type="PROSITE" id="PS50850"/>
    </source>
</evidence>
<feature type="transmembrane region" description="Helical" evidence="5">
    <location>
        <begin position="438"/>
        <end position="461"/>
    </location>
</feature>
<reference evidence="7 8" key="1">
    <citation type="submission" date="2024-09" db="EMBL/GenBank/DDBJ databases">
        <authorList>
            <person name="Sun Q."/>
            <person name="Mori K."/>
        </authorList>
    </citation>
    <scope>NUCLEOTIDE SEQUENCE [LARGE SCALE GENOMIC DNA]</scope>
    <source>
        <strain evidence="7 8">TBRC 0563</strain>
    </source>
</reference>
<dbReference type="PANTHER" id="PTHR42718">
    <property type="entry name" value="MAJOR FACILITATOR SUPERFAMILY MULTIDRUG TRANSPORTER MFSC"/>
    <property type="match status" value="1"/>
</dbReference>
<dbReference type="SUPFAM" id="SSF103473">
    <property type="entry name" value="MFS general substrate transporter"/>
    <property type="match status" value="1"/>
</dbReference>
<accession>A0ABV5YBC9</accession>
<dbReference type="EMBL" id="JBHLZP010000019">
    <property type="protein sequence ID" value="MFB9831484.1"/>
    <property type="molecule type" value="Genomic_DNA"/>
</dbReference>
<keyword evidence="4 5" id="KW-0472">Membrane</keyword>
<dbReference type="Proteomes" id="UP001589627">
    <property type="component" value="Unassembled WGS sequence"/>
</dbReference>
<feature type="transmembrane region" description="Helical" evidence="5">
    <location>
        <begin position="93"/>
        <end position="112"/>
    </location>
</feature>
<evidence type="ECO:0000256" key="2">
    <source>
        <dbReference type="ARBA" id="ARBA00022692"/>
    </source>
</evidence>
<dbReference type="RefSeq" id="WP_378195663.1">
    <property type="nucleotide sequence ID" value="NZ_JBHLZP010000019.1"/>
</dbReference>
<dbReference type="CDD" id="cd17321">
    <property type="entry name" value="MFS_MMR_MDR_like"/>
    <property type="match status" value="1"/>
</dbReference>
<feature type="transmembrane region" description="Helical" evidence="5">
    <location>
        <begin position="25"/>
        <end position="50"/>
    </location>
</feature>
<feature type="transmembrane region" description="Helical" evidence="5">
    <location>
        <begin position="238"/>
        <end position="260"/>
    </location>
</feature>
<evidence type="ECO:0000313" key="8">
    <source>
        <dbReference type="Proteomes" id="UP001589627"/>
    </source>
</evidence>
<comment type="subcellular location">
    <subcellularLocation>
        <location evidence="1">Cell membrane</location>
        <topology evidence="1">Multi-pass membrane protein</topology>
    </subcellularLocation>
</comment>
<dbReference type="Gene3D" id="1.20.1720.10">
    <property type="entry name" value="Multidrug resistance protein D"/>
    <property type="match status" value="1"/>
</dbReference>
<dbReference type="InterPro" id="IPR036259">
    <property type="entry name" value="MFS_trans_sf"/>
</dbReference>
<evidence type="ECO:0000256" key="5">
    <source>
        <dbReference type="SAM" id="Phobius"/>
    </source>
</evidence>
<feature type="transmembrane region" description="Helical" evidence="5">
    <location>
        <begin position="213"/>
        <end position="232"/>
    </location>
</feature>
<dbReference type="Pfam" id="PF07690">
    <property type="entry name" value="MFS_1"/>
    <property type="match status" value="2"/>
</dbReference>
<evidence type="ECO:0000256" key="3">
    <source>
        <dbReference type="ARBA" id="ARBA00022989"/>
    </source>
</evidence>
<comment type="caution">
    <text evidence="7">The sequence shown here is derived from an EMBL/GenBank/DDBJ whole genome shotgun (WGS) entry which is preliminary data.</text>
</comment>
<dbReference type="PANTHER" id="PTHR42718:SF49">
    <property type="entry name" value="EXPORT PROTEIN"/>
    <property type="match status" value="1"/>
</dbReference>
<keyword evidence="3 5" id="KW-1133">Transmembrane helix</keyword>
<feature type="transmembrane region" description="Helical" evidence="5">
    <location>
        <begin position="152"/>
        <end position="173"/>
    </location>
</feature>
<protein>
    <submittedName>
        <fullName evidence="7">MFS transporter</fullName>
    </submittedName>
</protein>
<proteinExistence type="predicted"/>
<dbReference type="InterPro" id="IPR011701">
    <property type="entry name" value="MFS"/>
</dbReference>
<sequence>MSRIPSAETGAEAAVRRPDGSRVSWLPLVACCLGTFLLLLFTTIVTVALPRIGADLHAGFGAQQWIIDVYTLALAGLLLGAGSLSDVLGGRRVYTVGLVAFGLATLACGLANTPLMLIAGRAVQGLAGAAMFATILPLIALTYTGRARATAFAVWGAVAGAASAVGTVGGGVLSEHLGWRSTFLAALPLCALALILAVTSLPDMPSTPVRIDWPGIVTVSVAVTSLAYTVIAGGDSGWTAPGTLLGLAIAVAAATGFALAERVGAHPILPPALFGTRAFVGVLLAAFAYYFAAFGALPDISTWLQTGLRTSSSATSLVLTVQLAVFVVVSGLVSGRLHGLPGSWTLGGGTVAVGLGCLSGLALHLGAAWPALLPFLVVTGAGAGVVSPVLPAVATASVPPSHAGTAGAAANSARQLGLALGVATCGTVFHSFRGTVTGVTGALVVCGVLAVVCGALAARLLRPVRDLTLPTAPSRDGR</sequence>
<dbReference type="PROSITE" id="PS50850">
    <property type="entry name" value="MFS"/>
    <property type="match status" value="1"/>
</dbReference>
<dbReference type="Gene3D" id="1.20.1250.20">
    <property type="entry name" value="MFS general substrate transporter like domains"/>
    <property type="match status" value="1"/>
</dbReference>
<feature type="transmembrane region" description="Helical" evidence="5">
    <location>
        <begin position="272"/>
        <end position="292"/>
    </location>
</feature>
<feature type="transmembrane region" description="Helical" evidence="5">
    <location>
        <begin position="312"/>
        <end position="333"/>
    </location>
</feature>
<feature type="transmembrane region" description="Helical" evidence="5">
    <location>
        <begin position="62"/>
        <end position="81"/>
    </location>
</feature>
<name>A0ABV5YBC9_9ACTN</name>
<feature type="transmembrane region" description="Helical" evidence="5">
    <location>
        <begin position="345"/>
        <end position="365"/>
    </location>
</feature>
<dbReference type="PRINTS" id="PR01036">
    <property type="entry name" value="TCRTETB"/>
</dbReference>
<keyword evidence="8" id="KW-1185">Reference proteome</keyword>
<evidence type="ECO:0000256" key="1">
    <source>
        <dbReference type="ARBA" id="ARBA00004651"/>
    </source>
</evidence>
<evidence type="ECO:0000256" key="4">
    <source>
        <dbReference type="ARBA" id="ARBA00023136"/>
    </source>
</evidence>
<organism evidence="7 8">
    <name type="scientific">Actinoallomurus acaciae</name>
    <dbReference type="NCBI Taxonomy" id="502577"/>
    <lineage>
        <taxon>Bacteria</taxon>
        <taxon>Bacillati</taxon>
        <taxon>Actinomycetota</taxon>
        <taxon>Actinomycetes</taxon>
        <taxon>Streptosporangiales</taxon>
        <taxon>Thermomonosporaceae</taxon>
        <taxon>Actinoallomurus</taxon>
    </lineage>
</organism>
<dbReference type="InterPro" id="IPR020846">
    <property type="entry name" value="MFS_dom"/>
</dbReference>
<feature type="transmembrane region" description="Helical" evidence="5">
    <location>
        <begin position="179"/>
        <end position="201"/>
    </location>
</feature>